<gene>
    <name evidence="1" type="ORF">SAMN00790413_04648</name>
</gene>
<reference evidence="1 2" key="1">
    <citation type="submission" date="2017-04" db="EMBL/GenBank/DDBJ databases">
        <authorList>
            <person name="Afonso C.L."/>
            <person name="Miller P.J."/>
            <person name="Scott M.A."/>
            <person name="Spackman E."/>
            <person name="Goraichik I."/>
            <person name="Dimitrov K.M."/>
            <person name="Suarez D.L."/>
            <person name="Swayne D.E."/>
        </authorList>
    </citation>
    <scope>NUCLEOTIDE SEQUENCE [LARGE SCALE GENOMIC DNA]</scope>
    <source>
        <strain evidence="1 2">KR-140</strain>
    </source>
</reference>
<sequence>MGPHHKGMNDFYRHSTAQERVQTLHQEAKQQEQAAQCRTRKTFWGWQLRVTTWGLIVQAPHWA</sequence>
<protein>
    <submittedName>
        <fullName evidence="1">Uncharacterized protein</fullName>
    </submittedName>
</protein>
<dbReference type="EMBL" id="FWWU01000005">
    <property type="protein sequence ID" value="SMB81623.1"/>
    <property type="molecule type" value="Genomic_DNA"/>
</dbReference>
<evidence type="ECO:0000313" key="1">
    <source>
        <dbReference type="EMBL" id="SMB81623.1"/>
    </source>
</evidence>
<evidence type="ECO:0000313" key="2">
    <source>
        <dbReference type="Proteomes" id="UP000192582"/>
    </source>
</evidence>
<keyword evidence="2" id="KW-1185">Reference proteome</keyword>
<proteinExistence type="predicted"/>
<dbReference type="AlphaFoldDB" id="A0A1W1UKS1"/>
<organism evidence="1 2">
    <name type="scientific">Deinococcus hopiensis KR-140</name>
    <dbReference type="NCBI Taxonomy" id="695939"/>
    <lineage>
        <taxon>Bacteria</taxon>
        <taxon>Thermotogati</taxon>
        <taxon>Deinococcota</taxon>
        <taxon>Deinococci</taxon>
        <taxon>Deinococcales</taxon>
        <taxon>Deinococcaceae</taxon>
        <taxon>Deinococcus</taxon>
    </lineage>
</organism>
<dbReference type="Proteomes" id="UP000192582">
    <property type="component" value="Unassembled WGS sequence"/>
</dbReference>
<name>A0A1W1UKS1_9DEIO</name>
<accession>A0A1W1UKS1</accession>